<feature type="compositionally biased region" description="Basic and acidic residues" evidence="2">
    <location>
        <begin position="1076"/>
        <end position="1101"/>
    </location>
</feature>
<accession>J3P3R9</accession>
<evidence type="ECO:0000259" key="4">
    <source>
        <dbReference type="Pfam" id="PF24521"/>
    </source>
</evidence>
<organism evidence="5">
    <name type="scientific">Gaeumannomyces tritici (strain R3-111a-1)</name>
    <name type="common">Wheat and barley take-all root rot fungus</name>
    <name type="synonym">Gaeumannomyces graminis var. tritici</name>
    <dbReference type="NCBI Taxonomy" id="644352"/>
    <lineage>
        <taxon>Eukaryota</taxon>
        <taxon>Fungi</taxon>
        <taxon>Dikarya</taxon>
        <taxon>Ascomycota</taxon>
        <taxon>Pezizomycotina</taxon>
        <taxon>Sordariomycetes</taxon>
        <taxon>Sordariomycetidae</taxon>
        <taxon>Magnaporthales</taxon>
        <taxon>Magnaporthaceae</taxon>
        <taxon>Gaeumannomyces</taxon>
    </lineage>
</organism>
<feature type="compositionally biased region" description="Basic and acidic residues" evidence="2">
    <location>
        <begin position="1108"/>
        <end position="1119"/>
    </location>
</feature>
<dbReference type="PANTHER" id="PTHR24149:SF14">
    <property type="entry name" value="ANKYRIN REPEAT DOMAIN 12"/>
    <property type="match status" value="1"/>
</dbReference>
<dbReference type="InterPro" id="IPR056485">
    <property type="entry name" value="ARM_KRIT1"/>
</dbReference>
<dbReference type="RefSeq" id="XP_009224257.1">
    <property type="nucleotide sequence ID" value="XM_009225993.1"/>
</dbReference>
<evidence type="ECO:0000256" key="2">
    <source>
        <dbReference type="SAM" id="MobiDB-lite"/>
    </source>
</evidence>
<evidence type="ECO:0000256" key="1">
    <source>
        <dbReference type="PROSITE-ProRule" id="PRU00023"/>
    </source>
</evidence>
<dbReference type="PROSITE" id="PS50297">
    <property type="entry name" value="ANK_REP_REGION"/>
    <property type="match status" value="2"/>
</dbReference>
<feature type="compositionally biased region" description="Basic residues" evidence="2">
    <location>
        <begin position="346"/>
        <end position="356"/>
    </location>
</feature>
<feature type="compositionally biased region" description="Basic and acidic residues" evidence="2">
    <location>
        <begin position="774"/>
        <end position="811"/>
    </location>
</feature>
<dbReference type="EMBL" id="GL385398">
    <property type="protein sequence ID" value="EJT74313.1"/>
    <property type="molecule type" value="Genomic_DNA"/>
</dbReference>
<feature type="compositionally biased region" description="Low complexity" evidence="2">
    <location>
        <begin position="1611"/>
        <end position="1626"/>
    </location>
</feature>
<feature type="domain" description="DUF7593" evidence="3">
    <location>
        <begin position="1338"/>
        <end position="1497"/>
    </location>
</feature>
<dbReference type="InterPro" id="IPR056015">
    <property type="entry name" value="DUF7593"/>
</dbReference>
<gene>
    <name evidence="6" type="primary">20348612</name>
    <name evidence="5" type="ORF">GGTG_08154</name>
</gene>
<protein>
    <submittedName>
        <fullName evidence="5">Ankyrin repeat protein</fullName>
    </submittedName>
</protein>
<reference evidence="7" key="1">
    <citation type="submission" date="2010-07" db="EMBL/GenBank/DDBJ databases">
        <title>The genome sequence of Gaeumannomyces graminis var. tritici strain R3-111a-1.</title>
        <authorList>
            <consortium name="The Broad Institute Genome Sequencing Platform"/>
            <person name="Ma L.-J."/>
            <person name="Dead R."/>
            <person name="Young S."/>
            <person name="Zeng Q."/>
            <person name="Koehrsen M."/>
            <person name="Alvarado L."/>
            <person name="Berlin A."/>
            <person name="Chapman S.B."/>
            <person name="Chen Z."/>
            <person name="Freedman E."/>
            <person name="Gellesch M."/>
            <person name="Goldberg J."/>
            <person name="Griggs A."/>
            <person name="Gujja S."/>
            <person name="Heilman E.R."/>
            <person name="Heiman D."/>
            <person name="Hepburn T."/>
            <person name="Howarth C."/>
            <person name="Jen D."/>
            <person name="Larson L."/>
            <person name="Mehta T."/>
            <person name="Neiman D."/>
            <person name="Pearson M."/>
            <person name="Roberts A."/>
            <person name="Saif S."/>
            <person name="Shea T."/>
            <person name="Shenoy N."/>
            <person name="Sisk P."/>
            <person name="Stolte C."/>
            <person name="Sykes S."/>
            <person name="Walk T."/>
            <person name="White J."/>
            <person name="Yandava C."/>
            <person name="Haas B."/>
            <person name="Nusbaum C."/>
            <person name="Birren B."/>
        </authorList>
    </citation>
    <scope>NUCLEOTIDE SEQUENCE [LARGE SCALE GENOMIC DNA]</scope>
    <source>
        <strain evidence="7">R3-111a-1</strain>
    </source>
</reference>
<dbReference type="EnsemblFungi" id="EJT74313">
    <property type="protein sequence ID" value="EJT74313"/>
    <property type="gene ID" value="GGTG_08154"/>
</dbReference>
<feature type="region of interest" description="Disordered" evidence="2">
    <location>
        <begin position="1561"/>
        <end position="1586"/>
    </location>
</feature>
<dbReference type="Pfam" id="PF24521">
    <property type="entry name" value="Ank_KRIT1"/>
    <property type="match status" value="1"/>
</dbReference>
<reference evidence="5" key="2">
    <citation type="submission" date="2010-07" db="EMBL/GenBank/DDBJ databases">
        <authorList>
            <consortium name="The Broad Institute Genome Sequencing Platform"/>
            <consortium name="Broad Institute Genome Sequencing Center for Infectious Disease"/>
            <person name="Ma L.-J."/>
            <person name="Dead R."/>
            <person name="Young S."/>
            <person name="Zeng Q."/>
            <person name="Koehrsen M."/>
            <person name="Alvarado L."/>
            <person name="Berlin A."/>
            <person name="Chapman S.B."/>
            <person name="Chen Z."/>
            <person name="Freedman E."/>
            <person name="Gellesch M."/>
            <person name="Goldberg J."/>
            <person name="Griggs A."/>
            <person name="Gujja S."/>
            <person name="Heilman E.R."/>
            <person name="Heiman D."/>
            <person name="Hepburn T."/>
            <person name="Howarth C."/>
            <person name="Jen D."/>
            <person name="Larson L."/>
            <person name="Mehta T."/>
            <person name="Neiman D."/>
            <person name="Pearson M."/>
            <person name="Roberts A."/>
            <person name="Saif S."/>
            <person name="Shea T."/>
            <person name="Shenoy N."/>
            <person name="Sisk P."/>
            <person name="Stolte C."/>
            <person name="Sykes S."/>
            <person name="Walk T."/>
            <person name="White J."/>
            <person name="Yandava C."/>
            <person name="Haas B."/>
            <person name="Nusbaum C."/>
            <person name="Birren B."/>
        </authorList>
    </citation>
    <scope>NUCLEOTIDE SEQUENCE</scope>
    <source>
        <strain evidence="5">R3-111a-1</strain>
    </source>
</reference>
<evidence type="ECO:0000313" key="6">
    <source>
        <dbReference type="EnsemblFungi" id="EJT74313"/>
    </source>
</evidence>
<dbReference type="GeneID" id="20348612"/>
<feature type="compositionally biased region" description="Basic and acidic residues" evidence="2">
    <location>
        <begin position="912"/>
        <end position="924"/>
    </location>
</feature>
<dbReference type="Pfam" id="PF24513">
    <property type="entry name" value="DUF7593"/>
    <property type="match status" value="1"/>
</dbReference>
<proteinExistence type="predicted"/>
<feature type="compositionally biased region" description="Low complexity" evidence="2">
    <location>
        <begin position="316"/>
        <end position="345"/>
    </location>
</feature>
<feature type="compositionally biased region" description="Basic and acidic residues" evidence="2">
    <location>
        <begin position="861"/>
        <end position="877"/>
    </location>
</feature>
<dbReference type="InterPro" id="IPR053210">
    <property type="entry name" value="ANKRD12"/>
</dbReference>
<dbReference type="SUPFAM" id="SSF48403">
    <property type="entry name" value="Ankyrin repeat"/>
    <property type="match status" value="1"/>
</dbReference>
<feature type="compositionally biased region" description="Basic and acidic residues" evidence="2">
    <location>
        <begin position="148"/>
        <end position="158"/>
    </location>
</feature>
<feature type="compositionally biased region" description="Basic and acidic residues" evidence="2">
    <location>
        <begin position="579"/>
        <end position="610"/>
    </location>
</feature>
<feature type="compositionally biased region" description="Polar residues" evidence="2">
    <location>
        <begin position="1641"/>
        <end position="1662"/>
    </location>
</feature>
<keyword evidence="7" id="KW-1185">Reference proteome</keyword>
<feature type="compositionally biased region" description="Basic and acidic residues" evidence="2">
    <location>
        <begin position="1129"/>
        <end position="1259"/>
    </location>
</feature>
<feature type="compositionally biased region" description="Basic and acidic residues" evidence="2">
    <location>
        <begin position="939"/>
        <end position="973"/>
    </location>
</feature>
<dbReference type="PANTHER" id="PTHR24149">
    <property type="entry name" value="ANKYRIN REPEAT DOMAIN-CONTAINING PROTEIN 12"/>
    <property type="match status" value="1"/>
</dbReference>
<dbReference type="InterPro" id="IPR036770">
    <property type="entry name" value="Ankyrin_rpt-contain_sf"/>
</dbReference>
<dbReference type="STRING" id="644352.J3P3R9"/>
<dbReference type="VEuPathDB" id="FungiDB:GGTG_08154"/>
<sequence>MDAQNAVEAASRKHVASPKPVAPEPNTITNHPNKNTATANNEKNNHIKNNNSSSNSTHSKPSLSRKSPAAVRASPNAKDPKPPAPAHAHDDDGGTDANSEAETIVLAGKDDRSPIKARKAIKHEARSDGEHGGATPVALRKQSSTIARDARDGADSRSRKSTPARDSGESAASAFKRKRLHGGPDGVKPRVKPEQCSSGLSSAPASPPHQQQQAGSHNNNNGRQQQQQQQQPQQPPRRRRLSAARSAASDSESIRARSPKPPGPVAKEKHRPTDRLVPHKRKAPKAESEDESESHKARRQRTSAIDKDMPKPARDSNGGSYNNHGGQHNNSHSTGHHAANSGSGHAHSKSSAKSHHHDSQAAASIRSISPPPRAHRRSISTQLPPSQSSNGLSHKKKRIPAPLQSTDYHSDDSSPGDSPRIRGSKLRSLATPATAEANMSPAKFAPHKKHLDAHGQTFLARACARGEYDTAKQRLGERPEDLNVADFAGNTPLQIASINGFEDIVNLLIEAGCALDCVNYDKDTPLLDAVENGHVEVVKLLLDAGVNPRKANVNGEEPLDRITDETDNADEIRRLLVEAKQRAGERRRTSEEHNAKYPDGRDSHGPESPRHSPATGNPHAGSSSGRRAGTVRATKTSNHLLYMPMDDKTLRQAAGRGDEETVTRILQVRDGFDDPESMVAAARGGHDMIINLLLALGNANPDPGPVASMPPEFATPMLAAIGQENIKVVELLLTQGNFDPTRKFKHEAYHEIARRRQGPNWKEEEHMLKDAYDAHRKSHKETGKTKSPAARDPEKDSKRLPRSEVKEEPSKLQKRKLSSPATETKKTASGRPPTSPKEKRRPEPAIANRDDPSPPKRGSGRPKEDRLPTIAVPDRDPSPASSKQLKPKRTEPDISAVSSEGEAVKPRRKLISGKDLKGEREKQRRASMVSTASSLKEPSSPRDGRDESSEKPKLEKFMDRTKQLKRDESRDRLSVSSEGSTKRHRSSATPPHASSEKDGENVPTKRRRLDVDGKEKKLKITPSPDDRQPKSAAQRDVTTKSRRDHDAEDRTELPKNKKLEVARARKDPIKAASVERSIHVKSEDVDVEMRDASQPAEEHETQPPQAKPDSKAARAESESRPVAQAEARAQSEARAKAEAQARADAQAKAEADALEEAKRKEEEEDRRLAEEEKRKQKEERDRRRREEEERRQREADEAEKRLKAEQEERERKRKEEEERRRLAEEEKRRKEDERKRLEEEKRRKEEEEQKRQEEEEKRRQAEAEARRLRELEEERKRLEEEERKRQEQLQREAAEEARRKEEEEERRKEQERVREAERRRAAREAEQRRVFLEQEARRLDRLPPLLRWLDRCANPKSPEIAQKFSTMQGVRYDCIRPEATGTPGGREQWLLNTQVALLLGEKDLELSRYTAWERVPVSRIAKIVIWRLESDRYAMTTPNLYDLGLQLPGYYDGEDPEKLAYRTVERLRQEAMERFLEMDMFFVKASELMFIVPNIPHLSNVRLAMAYRELPEDESLKWESCQKWKIDPDANRFYGFAPRKKYYLNGVMVEEQMPGLSAVSKTPFPEHRVPRRGTVMIPPDDPEYARHCKDQGLEHLLEASHPTPSPLINGASSPPTIATSASTARRLSTDESSGDGPRTTAPVNGTAHSPDVSQNPRASSPLSPRAMPATTIVEPRQDPQPLVNGINGTVNGLVKLG</sequence>
<evidence type="ECO:0000313" key="5">
    <source>
        <dbReference type="EMBL" id="EJT74313.1"/>
    </source>
</evidence>
<dbReference type="PROSITE" id="PS50088">
    <property type="entry name" value="ANK_REPEAT"/>
    <property type="match status" value="2"/>
</dbReference>
<feature type="region of interest" description="Disordered" evidence="2">
    <location>
        <begin position="1"/>
        <end position="423"/>
    </location>
</feature>
<feature type="region of interest" description="Disordered" evidence="2">
    <location>
        <begin position="579"/>
        <end position="639"/>
    </location>
</feature>
<dbReference type="HOGENOM" id="CLU_002229_0_0_1"/>
<feature type="repeat" description="ANK" evidence="1">
    <location>
        <begin position="521"/>
        <end position="553"/>
    </location>
</feature>
<dbReference type="Gene3D" id="1.25.40.20">
    <property type="entry name" value="Ankyrin repeat-containing domain"/>
    <property type="match status" value="2"/>
</dbReference>
<feature type="compositionally biased region" description="Low complexity" evidence="2">
    <location>
        <begin position="33"/>
        <end position="64"/>
    </location>
</feature>
<dbReference type="SMART" id="SM00248">
    <property type="entry name" value="ANK"/>
    <property type="match status" value="5"/>
</dbReference>
<feature type="region of interest" description="Disordered" evidence="2">
    <location>
        <begin position="774"/>
        <end position="1259"/>
    </location>
</feature>
<feature type="compositionally biased region" description="Low complexity" evidence="2">
    <location>
        <begin position="201"/>
        <end position="214"/>
    </location>
</feature>
<dbReference type="GO" id="GO:0005654">
    <property type="term" value="C:nucleoplasm"/>
    <property type="evidence" value="ECO:0007669"/>
    <property type="project" value="TreeGrafter"/>
</dbReference>
<evidence type="ECO:0000259" key="3">
    <source>
        <dbReference type="Pfam" id="PF24513"/>
    </source>
</evidence>
<dbReference type="Proteomes" id="UP000006039">
    <property type="component" value="Unassembled WGS sequence"/>
</dbReference>
<evidence type="ECO:0000313" key="7">
    <source>
        <dbReference type="Proteomes" id="UP000006039"/>
    </source>
</evidence>
<feature type="domain" description="KRIT1 ARM-repeats" evidence="4">
    <location>
        <begin position="629"/>
        <end position="776"/>
    </location>
</feature>
<dbReference type="Pfam" id="PF12796">
    <property type="entry name" value="Ank_2"/>
    <property type="match status" value="1"/>
</dbReference>
<dbReference type="InterPro" id="IPR002110">
    <property type="entry name" value="Ankyrin_rpt"/>
</dbReference>
<name>J3P3R9_GAET3</name>
<feature type="compositionally biased region" description="Low complexity" evidence="2">
    <location>
        <begin position="223"/>
        <end position="232"/>
    </location>
</feature>
<feature type="compositionally biased region" description="Basic and acidic residues" evidence="2">
    <location>
        <begin position="304"/>
        <end position="314"/>
    </location>
</feature>
<feature type="compositionally biased region" description="Basic and acidic residues" evidence="2">
    <location>
        <begin position="122"/>
        <end position="131"/>
    </location>
</feature>
<feature type="repeat" description="ANK" evidence="1">
    <location>
        <begin position="488"/>
        <end position="520"/>
    </location>
</feature>
<feature type="compositionally biased region" description="Polar residues" evidence="2">
    <location>
        <begin position="379"/>
        <end position="392"/>
    </location>
</feature>
<dbReference type="OrthoDB" id="194358at2759"/>
<feature type="compositionally biased region" description="Basic and acidic residues" evidence="2">
    <location>
        <begin position="836"/>
        <end position="854"/>
    </location>
</feature>
<feature type="compositionally biased region" description="Basic and acidic residues" evidence="2">
    <location>
        <begin position="1037"/>
        <end position="1069"/>
    </location>
</feature>
<reference evidence="6" key="4">
    <citation type="journal article" date="2015" name="G3 (Bethesda)">
        <title>Genome sequences of three phytopathogenic species of the Magnaporthaceae family of fungi.</title>
        <authorList>
            <person name="Okagaki L.H."/>
            <person name="Nunes C.C."/>
            <person name="Sailsbery J."/>
            <person name="Clay B."/>
            <person name="Brown D."/>
            <person name="John T."/>
            <person name="Oh Y."/>
            <person name="Young N."/>
            <person name="Fitzgerald M."/>
            <person name="Haas B.J."/>
            <person name="Zeng Q."/>
            <person name="Young S."/>
            <person name="Adiconis X."/>
            <person name="Fan L."/>
            <person name="Levin J.Z."/>
            <person name="Mitchell T.K."/>
            <person name="Okubara P.A."/>
            <person name="Farman M.L."/>
            <person name="Kohn L.M."/>
            <person name="Birren B."/>
            <person name="Ma L.-J."/>
            <person name="Dean R.A."/>
        </authorList>
    </citation>
    <scope>NUCLEOTIDE SEQUENCE</scope>
    <source>
        <strain evidence="6">R3-111a-1</strain>
    </source>
</reference>
<feature type="compositionally biased region" description="Polar residues" evidence="2">
    <location>
        <begin position="928"/>
        <end position="937"/>
    </location>
</feature>
<feature type="region of interest" description="Disordered" evidence="2">
    <location>
        <begin position="1599"/>
        <end position="1680"/>
    </location>
</feature>
<dbReference type="eggNOG" id="KOG0504">
    <property type="taxonomic scope" value="Eukaryota"/>
</dbReference>
<reference evidence="6" key="5">
    <citation type="submission" date="2018-04" db="UniProtKB">
        <authorList>
            <consortium name="EnsemblFungi"/>
        </authorList>
    </citation>
    <scope>IDENTIFICATION</scope>
    <source>
        <strain evidence="6">R3-111a-1</strain>
    </source>
</reference>
<keyword evidence="1" id="KW-0040">ANK repeat</keyword>
<reference evidence="5" key="3">
    <citation type="submission" date="2010-09" db="EMBL/GenBank/DDBJ databases">
        <title>Annotation of Gaeumannomyces graminis var. tritici R3-111a-1.</title>
        <authorList>
            <consortium name="The Broad Institute Genome Sequencing Platform"/>
            <person name="Ma L.-J."/>
            <person name="Dead R."/>
            <person name="Young S.K."/>
            <person name="Zeng Q."/>
            <person name="Gargeya S."/>
            <person name="Fitzgerald M."/>
            <person name="Haas B."/>
            <person name="Abouelleil A."/>
            <person name="Alvarado L."/>
            <person name="Arachchi H.M."/>
            <person name="Berlin A."/>
            <person name="Brown A."/>
            <person name="Chapman S.B."/>
            <person name="Chen Z."/>
            <person name="Dunbar C."/>
            <person name="Freedman E."/>
            <person name="Gearin G."/>
            <person name="Gellesch M."/>
            <person name="Goldberg J."/>
            <person name="Griggs A."/>
            <person name="Gujja S."/>
            <person name="Heiman D."/>
            <person name="Howarth C."/>
            <person name="Larson L."/>
            <person name="Lui A."/>
            <person name="MacDonald P.J.P."/>
            <person name="Mehta T."/>
            <person name="Montmayeur A."/>
            <person name="Murphy C."/>
            <person name="Neiman D."/>
            <person name="Pearson M."/>
            <person name="Priest M."/>
            <person name="Roberts A."/>
            <person name="Saif S."/>
            <person name="Shea T."/>
            <person name="Shenoy N."/>
            <person name="Sisk P."/>
            <person name="Stolte C."/>
            <person name="Sykes S."/>
            <person name="Yandava C."/>
            <person name="Wortman J."/>
            <person name="Nusbaum C."/>
            <person name="Birren B."/>
        </authorList>
    </citation>
    <scope>NUCLEOTIDE SEQUENCE</scope>
    <source>
        <strain evidence="5">R3-111a-1</strain>
    </source>
</reference>